<protein>
    <submittedName>
        <fullName evidence="1">Uncharacterized protein</fullName>
    </submittedName>
</protein>
<keyword evidence="2" id="KW-1185">Reference proteome</keyword>
<proteinExistence type="predicted"/>
<name>A0ACC2N5Q3_9HYME</name>
<comment type="caution">
    <text evidence="1">The sequence shown here is derived from an EMBL/GenBank/DDBJ whole genome shotgun (WGS) entry which is preliminary data.</text>
</comment>
<organism evidence="1 2">
    <name type="scientific">Eretmocerus hayati</name>
    <dbReference type="NCBI Taxonomy" id="131215"/>
    <lineage>
        <taxon>Eukaryota</taxon>
        <taxon>Metazoa</taxon>
        <taxon>Ecdysozoa</taxon>
        <taxon>Arthropoda</taxon>
        <taxon>Hexapoda</taxon>
        <taxon>Insecta</taxon>
        <taxon>Pterygota</taxon>
        <taxon>Neoptera</taxon>
        <taxon>Endopterygota</taxon>
        <taxon>Hymenoptera</taxon>
        <taxon>Apocrita</taxon>
        <taxon>Proctotrupomorpha</taxon>
        <taxon>Chalcidoidea</taxon>
        <taxon>Aphelinidae</taxon>
        <taxon>Aphelininae</taxon>
        <taxon>Eretmocerus</taxon>
    </lineage>
</organism>
<gene>
    <name evidence="1" type="ORF">QAD02_008073</name>
</gene>
<evidence type="ECO:0000313" key="1">
    <source>
        <dbReference type="EMBL" id="KAJ8666411.1"/>
    </source>
</evidence>
<evidence type="ECO:0000313" key="2">
    <source>
        <dbReference type="Proteomes" id="UP001239111"/>
    </source>
</evidence>
<accession>A0ACC2N5Q3</accession>
<reference evidence="1" key="1">
    <citation type="submission" date="2023-04" db="EMBL/GenBank/DDBJ databases">
        <title>A chromosome-level genome assembly of the parasitoid wasp Eretmocerus hayati.</title>
        <authorList>
            <person name="Zhong Y."/>
            <person name="Liu S."/>
            <person name="Liu Y."/>
        </authorList>
    </citation>
    <scope>NUCLEOTIDE SEQUENCE</scope>
    <source>
        <strain evidence="1">ZJU_SS_LIU_2023</strain>
    </source>
</reference>
<dbReference type="Proteomes" id="UP001239111">
    <property type="component" value="Chromosome 4"/>
</dbReference>
<sequence length="117" mass="13379">MWRTSRTIIYISDARDKWSYLLTHGRDRQISRHLFHAQSEIRSDHTATMLPGDSANIENAVVSVEYPNDLENLELRNIEVFGFEDEKNDIERDLATVGKLRGAAFVQTLPDANGYAL</sequence>
<dbReference type="EMBL" id="CM056744">
    <property type="protein sequence ID" value="KAJ8666411.1"/>
    <property type="molecule type" value="Genomic_DNA"/>
</dbReference>